<sequence>MKTVNRNQDSSMNSRLLRGSAIATVSVLAGGLFSIVGGGTAAAAPETKSVAFTTACHVREMDGAASPITFNETLGSGVTITAPTTAAPGETVTYRVQPNEMKANSGGHASRGVVHWARIKYDFDIPSGVEFVSSQLVADSAYGLGSDSATPTVTQIDDGGNPSASGTHLRISGSNRTIGNGPSSAVRSSDGIIVGANTKFRLPAVDVTVKAGAAGSEIKPSLRVSDPGSANYDDDRNALTFVQREKDVFGVNYWERYNCSPRDNRNSGLNAGGQALTTIYVSQPTTTTIQMPGSIQASTPTELVAKVDPAPVNGNVQFRVDGADVGTPVTPGADGTARLPHTFFTAGTARVSATFQGVNGFQSSNSTEAMVTVTAAPVVKQTDTAVNVPTDAKTGVSVSLRAQVTPTPTGGTLQFKDGAANIGAPIPVGADGKATLEHAFTSAGSHAVSAYYSGATGFMPSMASAQTVTVSDPAPSDVTTSTSLAAPTTAKQNVAAELSATVSPNPGGGSVQFFDGDQPIGQPVVVGVDGVARLTHTFASTGDHPIKAAYAGRSGFTQSASDESVVKVSAAPDDGGNGGSGSLGSLGGLFGS</sequence>
<feature type="region of interest" description="Disordered" evidence="1">
    <location>
        <begin position="568"/>
        <end position="592"/>
    </location>
</feature>
<feature type="compositionally biased region" description="Gly residues" evidence="1">
    <location>
        <begin position="575"/>
        <end position="592"/>
    </location>
</feature>
<evidence type="ECO:0000259" key="2">
    <source>
        <dbReference type="Pfam" id="PF16640"/>
    </source>
</evidence>
<accession>A0A5N5E6M5</accession>
<feature type="domain" description="Bacterial Ig-like" evidence="2">
    <location>
        <begin position="485"/>
        <end position="568"/>
    </location>
</feature>
<dbReference type="AlphaFoldDB" id="A0A5N5E6M5"/>
<evidence type="ECO:0000313" key="4">
    <source>
        <dbReference type="Proteomes" id="UP000325576"/>
    </source>
</evidence>
<dbReference type="Proteomes" id="UP000325576">
    <property type="component" value="Unassembled WGS sequence"/>
</dbReference>
<name>A0A5N5E6M5_RHOER</name>
<gene>
    <name evidence="3" type="ORF">BS297_08200</name>
</gene>
<comment type="caution">
    <text evidence="3">The sequence shown here is derived from an EMBL/GenBank/DDBJ whole genome shotgun (WGS) entry which is preliminary data.</text>
</comment>
<organism evidence="3 4">
    <name type="scientific">Rhodococcus erythropolis</name>
    <name type="common">Arthrobacter picolinophilus</name>
    <dbReference type="NCBI Taxonomy" id="1833"/>
    <lineage>
        <taxon>Bacteria</taxon>
        <taxon>Bacillati</taxon>
        <taxon>Actinomycetota</taxon>
        <taxon>Actinomycetes</taxon>
        <taxon>Mycobacteriales</taxon>
        <taxon>Nocardiaceae</taxon>
        <taxon>Rhodococcus</taxon>
        <taxon>Rhodococcus erythropolis group</taxon>
    </lineage>
</organism>
<dbReference type="GO" id="GO:0005975">
    <property type="term" value="P:carbohydrate metabolic process"/>
    <property type="evidence" value="ECO:0007669"/>
    <property type="project" value="UniProtKB-ARBA"/>
</dbReference>
<dbReference type="InterPro" id="IPR032109">
    <property type="entry name" value="Big_3_5"/>
</dbReference>
<dbReference type="Pfam" id="PF16640">
    <property type="entry name" value="Big_3_5"/>
    <property type="match status" value="3"/>
</dbReference>
<evidence type="ECO:0000313" key="3">
    <source>
        <dbReference type="EMBL" id="KAB2585867.1"/>
    </source>
</evidence>
<protein>
    <recommendedName>
        <fullName evidence="2">Bacterial Ig-like domain-containing protein</fullName>
    </recommendedName>
</protein>
<reference evidence="3 4" key="1">
    <citation type="journal article" date="2017" name="Poromechanics V (2013)">
        <title>Genomic Characterization of the Arsenic-Tolerant Actinobacterium, &lt;i&gt;Rhodococcus erythropolis&lt;/i&gt; S43.</title>
        <authorList>
            <person name="Retamal-Morales G."/>
            <person name="Mehnert M."/>
            <person name="Schwabe R."/>
            <person name="Tischler D."/>
            <person name="Schloemann M."/>
            <person name="Levican G.J."/>
        </authorList>
    </citation>
    <scope>NUCLEOTIDE SEQUENCE [LARGE SCALE GENOMIC DNA]</scope>
    <source>
        <strain evidence="3 4">S43</strain>
    </source>
</reference>
<feature type="domain" description="Bacterial Ig-like" evidence="2">
    <location>
        <begin position="388"/>
        <end position="471"/>
    </location>
</feature>
<proteinExistence type="predicted"/>
<dbReference type="InterPro" id="IPR013783">
    <property type="entry name" value="Ig-like_fold"/>
</dbReference>
<evidence type="ECO:0000256" key="1">
    <source>
        <dbReference type="SAM" id="MobiDB-lite"/>
    </source>
</evidence>
<dbReference type="EMBL" id="MRBO01000272">
    <property type="protein sequence ID" value="KAB2585867.1"/>
    <property type="molecule type" value="Genomic_DNA"/>
</dbReference>
<dbReference type="Gene3D" id="2.60.40.10">
    <property type="entry name" value="Immunoglobulins"/>
    <property type="match status" value="3"/>
</dbReference>
<feature type="domain" description="Bacterial Ig-like" evidence="2">
    <location>
        <begin position="291"/>
        <end position="374"/>
    </location>
</feature>